<evidence type="ECO:0000256" key="4">
    <source>
        <dbReference type="ARBA" id="ARBA00023172"/>
    </source>
</evidence>
<evidence type="ECO:0000256" key="1">
    <source>
        <dbReference type="ARBA" id="ARBA00007452"/>
    </source>
</evidence>
<dbReference type="Gene3D" id="1.20.1440.120">
    <property type="entry name" value="Recombination protein O, C-terminal domain"/>
    <property type="match status" value="1"/>
</dbReference>
<dbReference type="Pfam" id="PF11967">
    <property type="entry name" value="RecO_N"/>
    <property type="match status" value="1"/>
</dbReference>
<dbReference type="EMBL" id="VUMM01000001">
    <property type="protein sequence ID" value="MSS00615.1"/>
    <property type="molecule type" value="Genomic_DNA"/>
</dbReference>
<evidence type="ECO:0000256" key="3">
    <source>
        <dbReference type="ARBA" id="ARBA00022763"/>
    </source>
</evidence>
<dbReference type="InterPro" id="IPR003717">
    <property type="entry name" value="RecO"/>
</dbReference>
<evidence type="ECO:0000259" key="8">
    <source>
        <dbReference type="Pfam" id="PF11967"/>
    </source>
</evidence>
<dbReference type="InterPro" id="IPR037278">
    <property type="entry name" value="ARFGAP/RecO"/>
</dbReference>
<dbReference type="GO" id="GO:0043590">
    <property type="term" value="C:bacterial nucleoid"/>
    <property type="evidence" value="ECO:0007669"/>
    <property type="project" value="TreeGrafter"/>
</dbReference>
<name>A0A7X2N1A3_9FIRM</name>
<dbReference type="NCBIfam" id="TIGR00613">
    <property type="entry name" value="reco"/>
    <property type="match status" value="1"/>
</dbReference>
<dbReference type="Pfam" id="PF02565">
    <property type="entry name" value="RecO_C"/>
    <property type="match status" value="1"/>
</dbReference>
<keyword evidence="5 7" id="KW-0234">DNA repair</keyword>
<evidence type="ECO:0000256" key="5">
    <source>
        <dbReference type="ARBA" id="ARBA00023204"/>
    </source>
</evidence>
<dbReference type="InterPro" id="IPR012340">
    <property type="entry name" value="NA-bd_OB-fold"/>
</dbReference>
<dbReference type="Gene3D" id="2.40.50.140">
    <property type="entry name" value="Nucleic acid-binding proteins"/>
    <property type="match status" value="1"/>
</dbReference>
<dbReference type="Proteomes" id="UP000470082">
    <property type="component" value="Unassembled WGS sequence"/>
</dbReference>
<dbReference type="SUPFAM" id="SSF57863">
    <property type="entry name" value="ArfGap/RecO-like zinc finger"/>
    <property type="match status" value="1"/>
</dbReference>
<dbReference type="GO" id="GO:0006310">
    <property type="term" value="P:DNA recombination"/>
    <property type="evidence" value="ECO:0007669"/>
    <property type="project" value="UniProtKB-UniRule"/>
</dbReference>
<sequence>MKTSIDEIKGIILSINEYKEYDSIVKMVTENKIIDFIAKGVLKQTSKNRMLCQPFSYVSLQLTHTSFPVLITGNVIQSYYKISQDLMNQAICNCLCDLLLHTEIDLNLFHLFDQVLHRFHIDDKKKYTLACMFIKDILIKDGFSMHVNDCILCHTKKNLETISIKDGGFLCHNCNQGKYKKMHKDELIQYYSLFQYKEEKSEEFINYYTFSFDQMFYLMEWYCLHEQIHLKSFQFLQEIRYL</sequence>
<dbReference type="Gene3D" id="6.20.220.20">
    <property type="entry name" value="Recombination protein O, zinc-binding domain"/>
    <property type="match status" value="1"/>
</dbReference>
<protein>
    <recommendedName>
        <fullName evidence="2 7">DNA repair protein RecO</fullName>
    </recommendedName>
    <alternativeName>
        <fullName evidence="6 7">Recombination protein O</fullName>
    </alternativeName>
</protein>
<dbReference type="SUPFAM" id="SSF50249">
    <property type="entry name" value="Nucleic acid-binding proteins"/>
    <property type="match status" value="1"/>
</dbReference>
<comment type="caution">
    <text evidence="9">The sequence shown here is derived from an EMBL/GenBank/DDBJ whole genome shotgun (WGS) entry which is preliminary data.</text>
</comment>
<dbReference type="HAMAP" id="MF_00201">
    <property type="entry name" value="RecO"/>
    <property type="match status" value="1"/>
</dbReference>
<gene>
    <name evidence="7 9" type="primary">recO</name>
    <name evidence="9" type="ORF">FYJ50_00540</name>
</gene>
<evidence type="ECO:0000256" key="2">
    <source>
        <dbReference type="ARBA" id="ARBA00021310"/>
    </source>
</evidence>
<evidence type="ECO:0000313" key="9">
    <source>
        <dbReference type="EMBL" id="MSS00615.1"/>
    </source>
</evidence>
<dbReference type="InterPro" id="IPR022572">
    <property type="entry name" value="DNA_rep/recomb_RecO_N"/>
</dbReference>
<keyword evidence="10" id="KW-1185">Reference proteome</keyword>
<proteinExistence type="inferred from homology"/>
<dbReference type="GO" id="GO:0006302">
    <property type="term" value="P:double-strand break repair"/>
    <property type="evidence" value="ECO:0007669"/>
    <property type="project" value="TreeGrafter"/>
</dbReference>
<keyword evidence="4 7" id="KW-0233">DNA recombination</keyword>
<dbReference type="AlphaFoldDB" id="A0A7X2N1A3"/>
<dbReference type="PANTHER" id="PTHR33991:SF1">
    <property type="entry name" value="DNA REPAIR PROTEIN RECO"/>
    <property type="match status" value="1"/>
</dbReference>
<feature type="domain" description="DNA replication/recombination mediator RecO N-terminal" evidence="8">
    <location>
        <begin position="7"/>
        <end position="70"/>
    </location>
</feature>
<accession>A0A7X2N1A3</accession>
<reference evidence="9 10" key="1">
    <citation type="submission" date="2019-08" db="EMBL/GenBank/DDBJ databases">
        <title>In-depth cultivation of the pig gut microbiome towards novel bacterial diversity and tailored functional studies.</title>
        <authorList>
            <person name="Wylensek D."/>
            <person name="Hitch T.C.A."/>
            <person name="Clavel T."/>
        </authorList>
    </citation>
    <scope>NUCLEOTIDE SEQUENCE [LARGE SCALE GENOMIC DNA]</scope>
    <source>
        <strain evidence="9 10">LKV-178-WT-2G</strain>
    </source>
</reference>
<evidence type="ECO:0000313" key="10">
    <source>
        <dbReference type="Proteomes" id="UP000470082"/>
    </source>
</evidence>
<dbReference type="PANTHER" id="PTHR33991">
    <property type="entry name" value="DNA REPAIR PROTEIN RECO"/>
    <property type="match status" value="1"/>
</dbReference>
<dbReference type="InterPro" id="IPR042242">
    <property type="entry name" value="RecO_C"/>
</dbReference>
<keyword evidence="3 7" id="KW-0227">DNA damage</keyword>
<organism evidence="9 10">
    <name type="scientific">Floccifex porci</name>
    <dbReference type="NCBI Taxonomy" id="2606629"/>
    <lineage>
        <taxon>Bacteria</taxon>
        <taxon>Bacillati</taxon>
        <taxon>Bacillota</taxon>
        <taxon>Erysipelotrichia</taxon>
        <taxon>Erysipelotrichales</taxon>
        <taxon>Erysipelotrichaceae</taxon>
        <taxon>Floccifex</taxon>
    </lineage>
</organism>
<dbReference type="RefSeq" id="WP_154459089.1">
    <property type="nucleotide sequence ID" value="NZ_VUMM01000001.1"/>
</dbReference>
<comment type="similarity">
    <text evidence="1 7">Belongs to the RecO family.</text>
</comment>
<comment type="function">
    <text evidence="7">Involved in DNA repair and RecF pathway recombination.</text>
</comment>
<evidence type="ECO:0000256" key="7">
    <source>
        <dbReference type="HAMAP-Rule" id="MF_00201"/>
    </source>
</evidence>
<evidence type="ECO:0000256" key="6">
    <source>
        <dbReference type="ARBA" id="ARBA00033409"/>
    </source>
</evidence>